<evidence type="ECO:0000256" key="5">
    <source>
        <dbReference type="ARBA" id="ARBA00022679"/>
    </source>
</evidence>
<organism evidence="11 12">
    <name type="scientific">Desulfotignum phosphitoxidans DSM 13687</name>
    <dbReference type="NCBI Taxonomy" id="1286635"/>
    <lineage>
        <taxon>Bacteria</taxon>
        <taxon>Pseudomonadati</taxon>
        <taxon>Thermodesulfobacteriota</taxon>
        <taxon>Desulfobacteria</taxon>
        <taxon>Desulfobacterales</taxon>
        <taxon>Desulfobacteraceae</taxon>
        <taxon>Desulfotignum</taxon>
    </lineage>
</organism>
<keyword evidence="4" id="KW-0597">Phosphoprotein</keyword>
<dbReference type="Gene3D" id="1.10.287.130">
    <property type="match status" value="1"/>
</dbReference>
<dbReference type="InterPro" id="IPR036890">
    <property type="entry name" value="HATPase_C_sf"/>
</dbReference>
<dbReference type="PROSITE" id="PS50109">
    <property type="entry name" value="HIS_KIN"/>
    <property type="match status" value="1"/>
</dbReference>
<feature type="coiled-coil region" evidence="7">
    <location>
        <begin position="239"/>
        <end position="301"/>
    </location>
</feature>
<dbReference type="EC" id="2.7.13.3" evidence="3"/>
<keyword evidence="5 11" id="KW-0808">Transferase</keyword>
<dbReference type="AlphaFoldDB" id="S0G2E7"/>
<dbReference type="SMART" id="SM00388">
    <property type="entry name" value="HisKA"/>
    <property type="match status" value="1"/>
</dbReference>
<feature type="transmembrane region" description="Helical" evidence="8">
    <location>
        <begin position="7"/>
        <end position="29"/>
    </location>
</feature>
<keyword evidence="7" id="KW-0175">Coiled coil</keyword>
<dbReference type="InterPro" id="IPR003661">
    <property type="entry name" value="HisK_dim/P_dom"/>
</dbReference>
<evidence type="ECO:0000256" key="2">
    <source>
        <dbReference type="ARBA" id="ARBA00004370"/>
    </source>
</evidence>
<comment type="caution">
    <text evidence="11">The sequence shown here is derived from an EMBL/GenBank/DDBJ whole genome shotgun (WGS) entry which is preliminary data.</text>
</comment>
<dbReference type="EMBL" id="APJX01000009">
    <property type="protein sequence ID" value="EMS78327.1"/>
    <property type="molecule type" value="Genomic_DNA"/>
</dbReference>
<dbReference type="Pfam" id="PF17201">
    <property type="entry name" value="Cache_3-Cache_2"/>
    <property type="match status" value="1"/>
</dbReference>
<dbReference type="Pfam" id="PF00672">
    <property type="entry name" value="HAMP"/>
    <property type="match status" value="1"/>
</dbReference>
<dbReference type="OrthoDB" id="5409084at2"/>
<evidence type="ECO:0000256" key="8">
    <source>
        <dbReference type="SAM" id="Phobius"/>
    </source>
</evidence>
<keyword evidence="8" id="KW-0812">Transmembrane</keyword>
<evidence type="ECO:0000256" key="3">
    <source>
        <dbReference type="ARBA" id="ARBA00012438"/>
    </source>
</evidence>
<dbReference type="PANTHER" id="PTHR43047">
    <property type="entry name" value="TWO-COMPONENT HISTIDINE PROTEIN KINASE"/>
    <property type="match status" value="1"/>
</dbReference>
<dbReference type="SMART" id="SM00387">
    <property type="entry name" value="HATPase_c"/>
    <property type="match status" value="1"/>
</dbReference>
<reference evidence="11 12" key="1">
    <citation type="journal article" date="2013" name="Genome Announc.">
        <title>Draft Genome Sequence of Desulfotignum phosphitoxidans DSM 13687 Strain FiPS-3.</title>
        <authorList>
            <person name="Poehlein A."/>
            <person name="Daniel R."/>
            <person name="Simeonova D.D."/>
        </authorList>
    </citation>
    <scope>NUCLEOTIDE SEQUENCE [LARGE SCALE GENOMIC DNA]</scope>
    <source>
        <strain evidence="11 12">DSM 13687</strain>
    </source>
</reference>
<evidence type="ECO:0000256" key="7">
    <source>
        <dbReference type="SAM" id="Coils"/>
    </source>
</evidence>
<dbReference type="SMART" id="SM00304">
    <property type="entry name" value="HAMP"/>
    <property type="match status" value="1"/>
</dbReference>
<protein>
    <recommendedName>
        <fullName evidence="3">histidine kinase</fullName>
        <ecNumber evidence="3">2.7.13.3</ecNumber>
    </recommendedName>
</protein>
<dbReference type="SUPFAM" id="SSF55874">
    <property type="entry name" value="ATPase domain of HSP90 chaperone/DNA topoisomerase II/histidine kinase"/>
    <property type="match status" value="1"/>
</dbReference>
<dbReference type="Pfam" id="PF00512">
    <property type="entry name" value="HisKA"/>
    <property type="match status" value="1"/>
</dbReference>
<dbReference type="PROSITE" id="PS50885">
    <property type="entry name" value="HAMP"/>
    <property type="match status" value="1"/>
</dbReference>
<dbReference type="SUPFAM" id="SSF47384">
    <property type="entry name" value="Homodimeric domain of signal transducing histidine kinase"/>
    <property type="match status" value="1"/>
</dbReference>
<dbReference type="Pfam" id="PF02518">
    <property type="entry name" value="HATPase_c"/>
    <property type="match status" value="1"/>
</dbReference>
<evidence type="ECO:0000256" key="6">
    <source>
        <dbReference type="ARBA" id="ARBA00022777"/>
    </source>
</evidence>
<dbReference type="RefSeq" id="WP_006967767.1">
    <property type="nucleotide sequence ID" value="NZ_APJX01000009.1"/>
</dbReference>
<dbReference type="GO" id="GO:0016020">
    <property type="term" value="C:membrane"/>
    <property type="evidence" value="ECO:0007669"/>
    <property type="project" value="UniProtKB-SubCell"/>
</dbReference>
<dbReference type="SUPFAM" id="SSF158472">
    <property type="entry name" value="HAMP domain-like"/>
    <property type="match status" value="1"/>
</dbReference>
<feature type="domain" description="Histidine kinase" evidence="9">
    <location>
        <begin position="301"/>
        <end position="523"/>
    </location>
</feature>
<dbReference type="Gene3D" id="3.30.565.10">
    <property type="entry name" value="Histidine kinase-like ATPase, C-terminal domain"/>
    <property type="match status" value="1"/>
</dbReference>
<dbReference type="InterPro" id="IPR004358">
    <property type="entry name" value="Sig_transdc_His_kin-like_C"/>
</dbReference>
<dbReference type="CDD" id="cd06225">
    <property type="entry name" value="HAMP"/>
    <property type="match status" value="1"/>
</dbReference>
<evidence type="ECO:0000256" key="4">
    <source>
        <dbReference type="ARBA" id="ARBA00022553"/>
    </source>
</evidence>
<accession>S0G2E7</accession>
<feature type="domain" description="HAMP" evidence="10">
    <location>
        <begin position="195"/>
        <end position="247"/>
    </location>
</feature>
<dbReference type="PRINTS" id="PR00344">
    <property type="entry name" value="BCTRLSENSOR"/>
</dbReference>
<evidence type="ECO:0000259" key="9">
    <source>
        <dbReference type="PROSITE" id="PS50109"/>
    </source>
</evidence>
<dbReference type="FunFam" id="3.30.565.10:FF:000010">
    <property type="entry name" value="Sensor histidine kinase RcsC"/>
    <property type="match status" value="1"/>
</dbReference>
<dbReference type="Gene3D" id="3.30.450.20">
    <property type="entry name" value="PAS domain"/>
    <property type="match status" value="1"/>
</dbReference>
<dbReference type="CDD" id="cd16922">
    <property type="entry name" value="HATPase_EvgS-ArcB-TorS-like"/>
    <property type="match status" value="1"/>
</dbReference>
<keyword evidence="12" id="KW-1185">Reference proteome</keyword>
<keyword evidence="8" id="KW-1133">Transmembrane helix</keyword>
<feature type="transmembrane region" description="Helical" evidence="8">
    <location>
        <begin position="174"/>
        <end position="193"/>
    </location>
</feature>
<keyword evidence="8" id="KW-0472">Membrane</keyword>
<dbReference type="GO" id="GO:0000155">
    <property type="term" value="F:phosphorelay sensor kinase activity"/>
    <property type="evidence" value="ECO:0007669"/>
    <property type="project" value="InterPro"/>
</dbReference>
<dbReference type="CDD" id="cd00082">
    <property type="entry name" value="HisKA"/>
    <property type="match status" value="1"/>
</dbReference>
<evidence type="ECO:0000256" key="1">
    <source>
        <dbReference type="ARBA" id="ARBA00000085"/>
    </source>
</evidence>
<dbReference type="InterPro" id="IPR033462">
    <property type="entry name" value="Cache_3-Cache_2"/>
</dbReference>
<dbReference type="InterPro" id="IPR003594">
    <property type="entry name" value="HATPase_dom"/>
</dbReference>
<dbReference type="InterPro" id="IPR036097">
    <property type="entry name" value="HisK_dim/P_sf"/>
</dbReference>
<sequence>MKTYGKILLTTLPLVIISLWVVVETTYYFSRAALVDLGETWLDTRLSEAQVIVSSQEKMLRDYGLSEIPASITKAKMDSMAGIADIGVGKQGFICIVTRKGRMVFHPDNQQINTWIDDTAWFRELLNGALRLQMQMGGQTVLARFTYFQPWDWYLLAVDPMQEIYGVADRMRPFLYAMAMIAAVIISLALMLMTRRLTRPLKDLVRGADRIGKGDLDTRIPVQSKDEFGHLATKFNEMTIQLQETLTALKQSHQELENRVAERTKNLTLMNQALNNEVLVRKQKEQELKKANQAKNEFLANMSHEIRTPINSVIGFSEVLSAMVSDSQQKNYLQAVITAGRHLLALITDMLDLSKIEAGKIAIHVTPVSLPTLFQEIHDLFKVKLSRKHLTFSIHLDDLLPRYLLLDEMRLRQVLTNLVGNAFKFTESGQIRLSAKILNRPSTDTVDLMIRVRDTGIGISKDQQALIFESFEQGHKDITRKYGGTGLGLAISRQLVELMKGRIQVDSRPGIGSCFEIVLPGVIISRTGKQTQKAFDTVSLKMDRSAPEPVLSESLIQQAINRHPDLKHQMFATIFPLLPGTQDGVKMSDAQTIADHFISLGREFDLNAFTQFGQNLSDDVQAFDVENIAPSLARIAVLFQRIQEN</sequence>
<gene>
    <name evidence="11" type="primary">barA</name>
    <name evidence="11" type="ORF">Dpo_9c01590</name>
</gene>
<dbReference type="Proteomes" id="UP000014216">
    <property type="component" value="Unassembled WGS sequence"/>
</dbReference>
<evidence type="ECO:0000313" key="11">
    <source>
        <dbReference type="EMBL" id="EMS78327.1"/>
    </source>
</evidence>
<dbReference type="InterPro" id="IPR003660">
    <property type="entry name" value="HAMP_dom"/>
</dbReference>
<name>S0G2E7_9BACT</name>
<dbReference type="Gene3D" id="1.10.8.500">
    <property type="entry name" value="HAMP domain in histidine kinase"/>
    <property type="match status" value="1"/>
</dbReference>
<proteinExistence type="predicted"/>
<comment type="catalytic activity">
    <reaction evidence="1">
        <text>ATP + protein L-histidine = ADP + protein N-phospho-L-histidine.</text>
        <dbReference type="EC" id="2.7.13.3"/>
    </reaction>
</comment>
<evidence type="ECO:0000259" key="10">
    <source>
        <dbReference type="PROSITE" id="PS50885"/>
    </source>
</evidence>
<evidence type="ECO:0000313" key="12">
    <source>
        <dbReference type="Proteomes" id="UP000014216"/>
    </source>
</evidence>
<dbReference type="InterPro" id="IPR005467">
    <property type="entry name" value="His_kinase_dom"/>
</dbReference>
<comment type="subcellular location">
    <subcellularLocation>
        <location evidence="2">Membrane</location>
    </subcellularLocation>
</comment>
<keyword evidence="6 11" id="KW-0418">Kinase</keyword>